<dbReference type="SUPFAM" id="SSF53474">
    <property type="entry name" value="alpha/beta-Hydrolases"/>
    <property type="match status" value="1"/>
</dbReference>
<keyword evidence="1 3" id="KW-0378">Hydrolase</keyword>
<proteinExistence type="predicted"/>
<dbReference type="Proteomes" id="UP001300012">
    <property type="component" value="Unassembled WGS sequence"/>
</dbReference>
<dbReference type="RefSeq" id="WP_258213674.1">
    <property type="nucleotide sequence ID" value="NZ_JANQBD010000008.1"/>
</dbReference>
<dbReference type="PANTHER" id="PTHR48081">
    <property type="entry name" value="AB HYDROLASE SUPERFAMILY PROTEIN C4A8.06C"/>
    <property type="match status" value="1"/>
</dbReference>
<name>A0ABT1YFV8_9BACL</name>
<evidence type="ECO:0000313" key="4">
    <source>
        <dbReference type="Proteomes" id="UP001300012"/>
    </source>
</evidence>
<evidence type="ECO:0000313" key="3">
    <source>
        <dbReference type="EMBL" id="MCR8632080.1"/>
    </source>
</evidence>
<dbReference type="Pfam" id="PF07859">
    <property type="entry name" value="Abhydrolase_3"/>
    <property type="match status" value="1"/>
</dbReference>
<dbReference type="InterPro" id="IPR013094">
    <property type="entry name" value="AB_hydrolase_3"/>
</dbReference>
<keyword evidence="4" id="KW-1185">Reference proteome</keyword>
<protein>
    <submittedName>
        <fullName evidence="3">Alpha/beta hydrolase</fullName>
    </submittedName>
</protein>
<accession>A0ABT1YFV8</accession>
<dbReference type="InterPro" id="IPR029058">
    <property type="entry name" value="AB_hydrolase_fold"/>
</dbReference>
<dbReference type="EMBL" id="JANQBD010000008">
    <property type="protein sequence ID" value="MCR8632080.1"/>
    <property type="molecule type" value="Genomic_DNA"/>
</dbReference>
<reference evidence="3 4" key="1">
    <citation type="submission" date="2022-08" db="EMBL/GenBank/DDBJ databases">
        <title>Paenibacillus endoradicis sp. nov., Paenibacillus radicibacter sp. nov and Paenibacillus pararadicis sp. nov., three cold-adapted plant growth-promoting bacteria isolated from root of Larix gmelinii in Great Khingan.</title>
        <authorList>
            <person name="Xue H."/>
        </authorList>
    </citation>
    <scope>NUCLEOTIDE SEQUENCE [LARGE SCALE GENOMIC DNA]</scope>
    <source>
        <strain evidence="3 4">N5-1-1-5</strain>
    </source>
</reference>
<sequence>MESKLNPEIKEMFSYIPEVIYTQENLGAKRNEMNEMFAGIAGSLPINDAVLTLEKHVPGAEGDSDVRIKIYEPRVKDETLPGVLYIHGGGYILGSADMMDPALQQLVTELNCVIVSVDYRLAPEHPFPAPLEDCYAALKWFSENAEELGVDSSRIAVVGPSAGGGLTAAVSLLARDRKGPSIIFQMPLYPMIDDRNITKSSNEITDERVWNKAKNQFGWKMYLGEIDEVSQYAAPARANDLTGLPPTYTCVGDLDPFRDETIDYVLRLTQAGVPTEFHLYPGCFHGFEEYFPTAEISQRIVKGYTTALKHALHK</sequence>
<evidence type="ECO:0000259" key="2">
    <source>
        <dbReference type="Pfam" id="PF07859"/>
    </source>
</evidence>
<dbReference type="Gene3D" id="3.40.50.1820">
    <property type="entry name" value="alpha/beta hydrolase"/>
    <property type="match status" value="1"/>
</dbReference>
<dbReference type="PANTHER" id="PTHR48081:SF8">
    <property type="entry name" value="ALPHA_BETA HYDROLASE FOLD-3 DOMAIN-CONTAINING PROTEIN-RELATED"/>
    <property type="match status" value="1"/>
</dbReference>
<comment type="caution">
    <text evidence="3">The sequence shown here is derived from an EMBL/GenBank/DDBJ whole genome shotgun (WGS) entry which is preliminary data.</text>
</comment>
<organism evidence="3 4">
    <name type="scientific">Paenibacillus radicis</name>
    <name type="common">ex Xue et al. 2023</name>
    <dbReference type="NCBI Taxonomy" id="2972489"/>
    <lineage>
        <taxon>Bacteria</taxon>
        <taxon>Bacillati</taxon>
        <taxon>Bacillota</taxon>
        <taxon>Bacilli</taxon>
        <taxon>Bacillales</taxon>
        <taxon>Paenibacillaceae</taxon>
        <taxon>Paenibacillus</taxon>
    </lineage>
</organism>
<evidence type="ECO:0000256" key="1">
    <source>
        <dbReference type="ARBA" id="ARBA00022801"/>
    </source>
</evidence>
<dbReference type="InterPro" id="IPR050300">
    <property type="entry name" value="GDXG_lipolytic_enzyme"/>
</dbReference>
<gene>
    <name evidence="3" type="ORF">NV381_12775</name>
</gene>
<dbReference type="GO" id="GO:0016787">
    <property type="term" value="F:hydrolase activity"/>
    <property type="evidence" value="ECO:0007669"/>
    <property type="project" value="UniProtKB-KW"/>
</dbReference>
<feature type="domain" description="Alpha/beta hydrolase fold-3" evidence="2">
    <location>
        <begin position="83"/>
        <end position="287"/>
    </location>
</feature>